<dbReference type="Pfam" id="PF00498">
    <property type="entry name" value="FHA"/>
    <property type="match status" value="1"/>
</dbReference>
<dbReference type="PANTHER" id="PTHR11584">
    <property type="entry name" value="SERINE/THREONINE PROTEIN KINASE"/>
    <property type="match status" value="1"/>
</dbReference>
<reference evidence="10" key="1">
    <citation type="journal article" date="2012" name="Proc. Natl. Acad. Sci. U.S.A.">
        <title>Antigenic diversity is generated by distinct evolutionary mechanisms in African trypanosome species.</title>
        <authorList>
            <person name="Jackson A.P."/>
            <person name="Berry A."/>
            <person name="Aslett M."/>
            <person name="Allison H.C."/>
            <person name="Burton P."/>
            <person name="Vavrova-Anderson J."/>
            <person name="Brown R."/>
            <person name="Browne H."/>
            <person name="Corton N."/>
            <person name="Hauser H."/>
            <person name="Gamble J."/>
            <person name="Gilderthorp R."/>
            <person name="Marcello L."/>
            <person name="McQuillan J."/>
            <person name="Otto T.D."/>
            <person name="Quail M.A."/>
            <person name="Sanders M.J."/>
            <person name="van Tonder A."/>
            <person name="Ginger M.L."/>
            <person name="Field M.C."/>
            <person name="Barry J.D."/>
            <person name="Hertz-Fowler C."/>
            <person name="Berriman M."/>
        </authorList>
    </citation>
    <scope>NUCLEOTIDE SEQUENCE</scope>
    <source>
        <strain evidence="10">IL3000</strain>
    </source>
</reference>
<evidence type="ECO:0000256" key="5">
    <source>
        <dbReference type="ARBA" id="ARBA00022840"/>
    </source>
</evidence>
<protein>
    <submittedName>
        <fullName evidence="10">Uncharacterized protein TCIL3000_7_4370</fullName>
    </submittedName>
</protein>
<evidence type="ECO:0000256" key="2">
    <source>
        <dbReference type="ARBA" id="ARBA00022679"/>
    </source>
</evidence>
<evidence type="ECO:0000256" key="3">
    <source>
        <dbReference type="ARBA" id="ARBA00022741"/>
    </source>
</evidence>
<feature type="region of interest" description="Disordered" evidence="7">
    <location>
        <begin position="177"/>
        <end position="199"/>
    </location>
</feature>
<evidence type="ECO:0000256" key="6">
    <source>
        <dbReference type="PROSITE-ProRule" id="PRU10141"/>
    </source>
</evidence>
<keyword evidence="4" id="KW-0418">Kinase</keyword>
<dbReference type="AlphaFoldDB" id="G0UQG2"/>
<feature type="compositionally biased region" description="Polar residues" evidence="7">
    <location>
        <begin position="177"/>
        <end position="193"/>
    </location>
</feature>
<dbReference type="Pfam" id="PF00069">
    <property type="entry name" value="Pkinase"/>
    <property type="match status" value="1"/>
</dbReference>
<dbReference type="InterPro" id="IPR000253">
    <property type="entry name" value="FHA_dom"/>
</dbReference>
<keyword evidence="2" id="KW-0808">Transferase</keyword>
<dbReference type="PROSITE" id="PS00107">
    <property type="entry name" value="PROTEIN_KINASE_ATP"/>
    <property type="match status" value="1"/>
</dbReference>
<dbReference type="SUPFAM" id="SSF56112">
    <property type="entry name" value="Protein kinase-like (PK-like)"/>
    <property type="match status" value="1"/>
</dbReference>
<evidence type="ECO:0000256" key="4">
    <source>
        <dbReference type="ARBA" id="ARBA00022777"/>
    </source>
</evidence>
<accession>G0UQG2</accession>
<dbReference type="EMBL" id="HE575320">
    <property type="protein sequence ID" value="CCC91623.1"/>
    <property type="molecule type" value="Genomic_DNA"/>
</dbReference>
<feature type="binding site" evidence="6">
    <location>
        <position position="393"/>
    </location>
    <ligand>
        <name>ATP</name>
        <dbReference type="ChEBI" id="CHEBI:30616"/>
    </ligand>
</feature>
<keyword evidence="5 6" id="KW-0067">ATP-binding</keyword>
<organism evidence="10">
    <name type="scientific">Trypanosoma congolense (strain IL3000)</name>
    <dbReference type="NCBI Taxonomy" id="1068625"/>
    <lineage>
        <taxon>Eukaryota</taxon>
        <taxon>Discoba</taxon>
        <taxon>Euglenozoa</taxon>
        <taxon>Kinetoplastea</taxon>
        <taxon>Metakinetoplastina</taxon>
        <taxon>Trypanosomatida</taxon>
        <taxon>Trypanosomatidae</taxon>
        <taxon>Trypanosoma</taxon>
        <taxon>Nannomonas</taxon>
    </lineage>
</organism>
<dbReference type="GO" id="GO:0004674">
    <property type="term" value="F:protein serine/threonine kinase activity"/>
    <property type="evidence" value="ECO:0007669"/>
    <property type="project" value="UniProtKB-KW"/>
</dbReference>
<dbReference type="FunFam" id="3.30.200.20:FF:000956">
    <property type="entry name" value="Protein kinase, putative"/>
    <property type="match status" value="1"/>
</dbReference>
<dbReference type="SMART" id="SM00240">
    <property type="entry name" value="FHA"/>
    <property type="match status" value="1"/>
</dbReference>
<dbReference type="Gene3D" id="3.30.200.20">
    <property type="entry name" value="Phosphorylase Kinase, domain 1"/>
    <property type="match status" value="1"/>
</dbReference>
<evidence type="ECO:0000313" key="10">
    <source>
        <dbReference type="EMBL" id="CCC91623.1"/>
    </source>
</evidence>
<dbReference type="Gene3D" id="2.60.200.20">
    <property type="match status" value="1"/>
</dbReference>
<evidence type="ECO:0000259" key="8">
    <source>
        <dbReference type="PROSITE" id="PS50006"/>
    </source>
</evidence>
<feature type="domain" description="Protein kinase" evidence="9">
    <location>
        <begin position="364"/>
        <end position="475"/>
    </location>
</feature>
<dbReference type="SUPFAM" id="SSF49879">
    <property type="entry name" value="SMAD/FHA domain"/>
    <property type="match status" value="1"/>
</dbReference>
<dbReference type="PANTHER" id="PTHR11584:SF369">
    <property type="entry name" value="MITOGEN-ACTIVATED PROTEIN KINASE KINASE KINASE 19-RELATED"/>
    <property type="match status" value="1"/>
</dbReference>
<dbReference type="GO" id="GO:0005524">
    <property type="term" value="F:ATP binding"/>
    <property type="evidence" value="ECO:0007669"/>
    <property type="project" value="UniProtKB-UniRule"/>
</dbReference>
<feature type="non-terminal residue" evidence="10">
    <location>
        <position position="1"/>
    </location>
</feature>
<dbReference type="PROSITE" id="PS50011">
    <property type="entry name" value="PROTEIN_KINASE_DOM"/>
    <property type="match status" value="1"/>
</dbReference>
<feature type="domain" description="FHA" evidence="8">
    <location>
        <begin position="135"/>
        <end position="224"/>
    </location>
</feature>
<dbReference type="InterPro" id="IPR008984">
    <property type="entry name" value="SMAD_FHA_dom_sf"/>
</dbReference>
<keyword evidence="3 6" id="KW-0547">Nucleotide-binding</keyword>
<gene>
    <name evidence="10" type="ORF">TCIL3000_7_4370</name>
</gene>
<name>G0UQG2_TRYCI</name>
<sequence length="475" mass="51504">HKTCYDKGEPNSLGLSSLRLRHRNPMYEVQGCADVAASDAVPLRRGSGSRSGEIGLRQLKHNELLQRMRRKPCDMPLAPSHSVVEVSSRSGTPPSSVFPEANKDHGELPVWAVLRSNDEATVPSFCIRVPLGEVFRFGRSSKCHATISDSFVSGTQFTITRWVPAESCTVLANAAASSGNVSPYGSRSPTPSTKGAAAPAPTVEWRVELRDNSINGTYVNVKRVGKGKTCVLRNNDLITFQLSTSRFFMGFKFLLTDECGTPISDINSSAFPPTSGNMTSCVSGRASPHFFQRTSSEVGSAFALSSTRLGSFVPDCAGSGSCTLRSCGGSVSVDRRCATPTTTANSRSRRRGGWRHHRGTIEWKIGEEMLGKGGNAEVFLGMNLTNGKLIAVKRVPLPREAGGNGSNENVLQKYMSLQEEIKVLSKAVHPNIVQYYGSSQNKDYFNILLEFVPGGSLRHLLKILVFLALVLFVLI</sequence>
<dbReference type="InterPro" id="IPR000719">
    <property type="entry name" value="Prot_kinase_dom"/>
</dbReference>
<evidence type="ECO:0000259" key="9">
    <source>
        <dbReference type="PROSITE" id="PS50011"/>
    </source>
</evidence>
<keyword evidence="1" id="KW-0723">Serine/threonine-protein kinase</keyword>
<dbReference type="PROSITE" id="PS50006">
    <property type="entry name" value="FHA_DOMAIN"/>
    <property type="match status" value="1"/>
</dbReference>
<proteinExistence type="predicted"/>
<dbReference type="InterPro" id="IPR017441">
    <property type="entry name" value="Protein_kinase_ATP_BS"/>
</dbReference>
<evidence type="ECO:0000256" key="1">
    <source>
        <dbReference type="ARBA" id="ARBA00022527"/>
    </source>
</evidence>
<evidence type="ECO:0000256" key="7">
    <source>
        <dbReference type="SAM" id="MobiDB-lite"/>
    </source>
</evidence>
<dbReference type="InterPro" id="IPR011009">
    <property type="entry name" value="Kinase-like_dom_sf"/>
</dbReference>
<dbReference type="VEuPathDB" id="TriTrypDB:TcIL3000_7_4370"/>